<comment type="caution">
    <text evidence="1">The sequence shown here is derived from an EMBL/GenBank/DDBJ whole genome shotgun (WGS) entry which is preliminary data.</text>
</comment>
<protein>
    <recommendedName>
        <fullName evidence="3">HCP-like protein</fullName>
    </recommendedName>
</protein>
<dbReference type="EMBL" id="MZNU01000291">
    <property type="protein sequence ID" value="OWP01098.1"/>
    <property type="molecule type" value="Genomic_DNA"/>
</dbReference>
<gene>
    <name evidence="1" type="ORF">B2J93_6548</name>
</gene>
<evidence type="ECO:0008006" key="3">
    <source>
        <dbReference type="Google" id="ProtNLM"/>
    </source>
</evidence>
<dbReference type="SUPFAM" id="SSF81901">
    <property type="entry name" value="HCP-like"/>
    <property type="match status" value="1"/>
</dbReference>
<proteinExistence type="predicted"/>
<name>A0A218YZJ0_9HELO</name>
<keyword evidence="2" id="KW-1185">Reference proteome</keyword>
<dbReference type="Proteomes" id="UP000242519">
    <property type="component" value="Unassembled WGS sequence"/>
</dbReference>
<evidence type="ECO:0000313" key="2">
    <source>
        <dbReference type="Proteomes" id="UP000242519"/>
    </source>
</evidence>
<dbReference type="InParanoid" id="A0A218YZJ0"/>
<dbReference type="InterPro" id="IPR011990">
    <property type="entry name" value="TPR-like_helical_dom_sf"/>
</dbReference>
<sequence length="358" mass="39381">MQAAARSPRVIAKIRASTRGSNVVREKRTYDIEDCLPSIVLLKYARKSGALSITPEKALDFLRIYHEHAAASGVGWEPKLCYDHGISPSALALLAAIVGKCEGKGQKLFGKTLMHAASAMGDRSAIFSIISAALRYGKVDNIDIKASLYQLELLAKNASDPQAMTLFGQVLYAQRRENEALEWLRKTYCYATGSSSFDGAGEALITEGRILLSMKDKEGAMKAFKKAALEMDEPLAYYYLSQSEEPGSEAQNAYLLKAAMSGVMEASYDLGVLELAKIEQGSKRPKSLRDYGMANEWFQVAAADGFGLSMLKLASMNNTVGDRKKGLMWLRKAERVESVSEQAQLMKSRWSENKQTTI</sequence>
<dbReference type="OrthoDB" id="5379420at2759"/>
<dbReference type="AlphaFoldDB" id="A0A218YZJ0"/>
<evidence type="ECO:0000313" key="1">
    <source>
        <dbReference type="EMBL" id="OWP01098.1"/>
    </source>
</evidence>
<dbReference type="STRING" id="503106.A0A218YZJ0"/>
<organism evidence="1 2">
    <name type="scientific">Diplocarpon coronariae</name>
    <dbReference type="NCBI Taxonomy" id="2795749"/>
    <lineage>
        <taxon>Eukaryota</taxon>
        <taxon>Fungi</taxon>
        <taxon>Dikarya</taxon>
        <taxon>Ascomycota</taxon>
        <taxon>Pezizomycotina</taxon>
        <taxon>Leotiomycetes</taxon>
        <taxon>Helotiales</taxon>
        <taxon>Drepanopezizaceae</taxon>
        <taxon>Diplocarpon</taxon>
    </lineage>
</organism>
<dbReference type="Gene3D" id="1.25.40.10">
    <property type="entry name" value="Tetratricopeptide repeat domain"/>
    <property type="match status" value="1"/>
</dbReference>
<reference evidence="1 2" key="1">
    <citation type="submission" date="2017-04" db="EMBL/GenBank/DDBJ databases">
        <title>Draft genome sequence of Marssonina coronaria NL1: causal agent of apple blotch.</title>
        <authorList>
            <person name="Cheng Q."/>
        </authorList>
    </citation>
    <scope>NUCLEOTIDE SEQUENCE [LARGE SCALE GENOMIC DNA]</scope>
    <source>
        <strain evidence="1 2">NL1</strain>
    </source>
</reference>
<accession>A0A218YZJ0</accession>